<keyword evidence="2" id="KW-0732">Signal</keyword>
<feature type="chain" id="PRO_5025095759" evidence="2">
    <location>
        <begin position="29"/>
        <end position="461"/>
    </location>
</feature>
<name>A0A653AC61_UNCDX</name>
<organism evidence="3">
    <name type="scientific">Uncultured Desulfatiglans sp</name>
    <dbReference type="NCBI Taxonomy" id="1748965"/>
    <lineage>
        <taxon>Bacteria</taxon>
        <taxon>Pseudomonadati</taxon>
        <taxon>Thermodesulfobacteriota</taxon>
        <taxon>Desulfobacteria</taxon>
        <taxon>Desulfatiglandales</taxon>
        <taxon>Desulfatiglandaceae</taxon>
        <taxon>Desulfatiglans</taxon>
        <taxon>environmental samples</taxon>
    </lineage>
</organism>
<dbReference type="InterPro" id="IPR052932">
    <property type="entry name" value="OprB_Porin"/>
</dbReference>
<dbReference type="AlphaFoldDB" id="A0A653AC61"/>
<dbReference type="PANTHER" id="PTHR37944">
    <property type="entry name" value="PORIN B"/>
    <property type="match status" value="1"/>
</dbReference>
<dbReference type="Pfam" id="PF04966">
    <property type="entry name" value="OprB"/>
    <property type="match status" value="1"/>
</dbReference>
<gene>
    <name evidence="3" type="ORF">TRIP_B350532</name>
</gene>
<proteinExistence type="inferred from homology"/>
<evidence type="ECO:0000256" key="1">
    <source>
        <dbReference type="ARBA" id="ARBA00008769"/>
    </source>
</evidence>
<dbReference type="InterPro" id="IPR007049">
    <property type="entry name" value="Carb-sel_porin_OprB"/>
</dbReference>
<evidence type="ECO:0000256" key="2">
    <source>
        <dbReference type="RuleBase" id="RU363072"/>
    </source>
</evidence>
<protein>
    <submittedName>
        <fullName evidence="3">Putative Carbohydrate-selective porin</fullName>
    </submittedName>
</protein>
<sequence>MNRRFFKRQLYLIGFFSLILALPCAGQATTLLEDRTPEAGGIALNPQTVYTFLGWDQLGRTLGLKDEWGVRVGGFLIPEFNRIASGGADPHSSHASLAVGIHTSVDLQTAFGIRGGTLGVEFLGFTGDPITHAAGCIQMFSNMDGSPPRDRVEMMQAWWHQRLFEDKLTFHIGKMNAAGHFGTVTKPVIITETHLQDRSSDISSLIWVPVGLNPTLLTILPAYYNTAYGATVHFAPTREFYASYGFFDGNLARGVQTGLKWKPHFNSYTLHIGEMGYSWRVGEHRKPGRLGVGAWAQTGDFYTPALTLEDGAEGYYLFGNQRLWYMRPNINNAGIISYFQYAHTGADSLMVNDYVGAGLSGVGLVPGRPYDTISAGMAWSGLNDLPGAGAFFCPETPSSSNDLRGHELMLQAAYLTTLVFETSKAFWTLTPQLAYTYIPTPGRRPDLDAAHVFTLRFVVLF</sequence>
<dbReference type="EMBL" id="UPXX01000029">
    <property type="protein sequence ID" value="VBB45581.1"/>
    <property type="molecule type" value="Genomic_DNA"/>
</dbReference>
<reference evidence="3" key="1">
    <citation type="submission" date="2018-07" db="EMBL/GenBank/DDBJ databases">
        <authorList>
            <consortium name="Genoscope - CEA"/>
            <person name="William W."/>
        </authorList>
    </citation>
    <scope>NUCLEOTIDE SEQUENCE</scope>
    <source>
        <strain evidence="3">IK1</strain>
    </source>
</reference>
<dbReference type="PANTHER" id="PTHR37944:SF1">
    <property type="entry name" value="PORIN B"/>
    <property type="match status" value="1"/>
</dbReference>
<evidence type="ECO:0000313" key="3">
    <source>
        <dbReference type="EMBL" id="VBB45581.1"/>
    </source>
</evidence>
<dbReference type="GO" id="GO:0015288">
    <property type="term" value="F:porin activity"/>
    <property type="evidence" value="ECO:0007669"/>
    <property type="project" value="InterPro"/>
</dbReference>
<comment type="similarity">
    <text evidence="1 2">Belongs to the OprB family.</text>
</comment>
<dbReference type="InterPro" id="IPR038673">
    <property type="entry name" value="OprB_sf"/>
</dbReference>
<accession>A0A653AC61</accession>
<dbReference type="Gene3D" id="2.40.160.180">
    <property type="entry name" value="Carbohydrate-selective porin OprB"/>
    <property type="match status" value="1"/>
</dbReference>
<feature type="signal peptide" evidence="2">
    <location>
        <begin position="1"/>
        <end position="28"/>
    </location>
</feature>
<dbReference type="GO" id="GO:0016020">
    <property type="term" value="C:membrane"/>
    <property type="evidence" value="ECO:0007669"/>
    <property type="project" value="InterPro"/>
</dbReference>
<dbReference type="GO" id="GO:0008643">
    <property type="term" value="P:carbohydrate transport"/>
    <property type="evidence" value="ECO:0007669"/>
    <property type="project" value="InterPro"/>
</dbReference>